<dbReference type="InterPro" id="IPR046357">
    <property type="entry name" value="PPIase_dom_sf"/>
</dbReference>
<accession>A0A4Y9R429</accession>
<dbReference type="InterPro" id="IPR001179">
    <property type="entry name" value="PPIase_FKBP_dom"/>
</dbReference>
<comment type="similarity">
    <text evidence="2">Belongs to the FKBP-type PPIase family.</text>
</comment>
<dbReference type="EC" id="5.2.1.8" evidence="3 6"/>
<dbReference type="RefSeq" id="WP_135120292.1">
    <property type="nucleotide sequence ID" value="NZ_SPQZ01000003.1"/>
</dbReference>
<dbReference type="Gene3D" id="3.10.50.40">
    <property type="match status" value="2"/>
</dbReference>
<dbReference type="PROSITE" id="PS51257">
    <property type="entry name" value="PROKAR_LIPOPROTEIN"/>
    <property type="match status" value="1"/>
</dbReference>
<evidence type="ECO:0000313" key="10">
    <source>
        <dbReference type="Proteomes" id="UP000298127"/>
    </source>
</evidence>
<evidence type="ECO:0000256" key="5">
    <source>
        <dbReference type="ARBA" id="ARBA00023235"/>
    </source>
</evidence>
<evidence type="ECO:0000256" key="3">
    <source>
        <dbReference type="ARBA" id="ARBA00013194"/>
    </source>
</evidence>
<evidence type="ECO:0000256" key="6">
    <source>
        <dbReference type="PROSITE-ProRule" id="PRU00277"/>
    </source>
</evidence>
<dbReference type="Pfam" id="PF00254">
    <property type="entry name" value="FKBP_C"/>
    <property type="match status" value="1"/>
</dbReference>
<comment type="catalytic activity">
    <reaction evidence="1 6">
        <text>[protein]-peptidylproline (omega=180) = [protein]-peptidylproline (omega=0)</text>
        <dbReference type="Rhea" id="RHEA:16237"/>
        <dbReference type="Rhea" id="RHEA-COMP:10747"/>
        <dbReference type="Rhea" id="RHEA-COMP:10748"/>
        <dbReference type="ChEBI" id="CHEBI:83833"/>
        <dbReference type="ChEBI" id="CHEBI:83834"/>
        <dbReference type="EC" id="5.2.1.8"/>
    </reaction>
</comment>
<gene>
    <name evidence="9" type="ORF">E4M00_09870</name>
</gene>
<feature type="domain" description="PPIase FKBP-type" evidence="8">
    <location>
        <begin position="95"/>
        <end position="186"/>
    </location>
</feature>
<dbReference type="GO" id="GO:0003755">
    <property type="term" value="F:peptidyl-prolyl cis-trans isomerase activity"/>
    <property type="evidence" value="ECO:0007669"/>
    <property type="project" value="UniProtKB-KW"/>
</dbReference>
<proteinExistence type="inferred from homology"/>
<dbReference type="PROSITE" id="PS50059">
    <property type="entry name" value="FKBP_PPIASE"/>
    <property type="match status" value="2"/>
</dbReference>
<keyword evidence="10" id="KW-1185">Reference proteome</keyword>
<dbReference type="Proteomes" id="UP000298127">
    <property type="component" value="Unassembled WGS sequence"/>
</dbReference>
<evidence type="ECO:0000256" key="1">
    <source>
        <dbReference type="ARBA" id="ARBA00000971"/>
    </source>
</evidence>
<evidence type="ECO:0000256" key="2">
    <source>
        <dbReference type="ARBA" id="ARBA00006577"/>
    </source>
</evidence>
<dbReference type="EMBL" id="SPQZ01000003">
    <property type="protein sequence ID" value="TFV98306.1"/>
    <property type="molecule type" value="Genomic_DNA"/>
</dbReference>
<organism evidence="9 10">
    <name type="scientific">Orlajensenia leifsoniae</name>
    <dbReference type="NCBI Taxonomy" id="2561933"/>
    <lineage>
        <taxon>Bacteria</taxon>
        <taxon>Bacillati</taxon>
        <taxon>Actinomycetota</taxon>
        <taxon>Actinomycetes</taxon>
        <taxon>Micrococcales</taxon>
        <taxon>Microbacteriaceae</taxon>
        <taxon>Orlajensenia</taxon>
    </lineage>
</organism>
<dbReference type="PANTHER" id="PTHR43811:SF19">
    <property type="entry name" value="39 KDA FK506-BINDING NUCLEAR PROTEIN"/>
    <property type="match status" value="1"/>
</dbReference>
<dbReference type="SUPFAM" id="SSF54534">
    <property type="entry name" value="FKBP-like"/>
    <property type="match status" value="2"/>
</dbReference>
<comment type="caution">
    <text evidence="9">The sequence shown here is derived from an EMBL/GenBank/DDBJ whole genome shotgun (WGS) entry which is preliminary data.</text>
</comment>
<keyword evidence="7" id="KW-0732">Signal</keyword>
<name>A0A4Y9R429_9MICO</name>
<evidence type="ECO:0000256" key="4">
    <source>
        <dbReference type="ARBA" id="ARBA00023110"/>
    </source>
</evidence>
<protein>
    <recommendedName>
        <fullName evidence="3 6">peptidylprolyl isomerase</fullName>
        <ecNumber evidence="3 6">5.2.1.8</ecNumber>
    </recommendedName>
</protein>
<sequence>MRRRIAPVLASFAAVALVATLAACSNDSPTPSSSTAAAAADVDVCATPSGKASDAVKVSTDLAAEPTATFDKGLTSSETERTVVVKGDGDELEAGGSASVSYVVFNGTSGERIDAAGYDGGVVPTFTASVDSLMAGLAKSIGCVTEGSRVVSVIPPADAFGTTGNADLKIAADDSLVVVVDVKDVVPSKAWGADQPAPEGLPTVKLAKDGTPAVTLPEGDAPTELKIGVLKKGDGAVVAEDATVTVQYQGTKWSDGSIFDQSWGRGASSFALSGVVPGFAQAIAGQTVGSQVIVVIPPALGYGEKSDSNTAELAGETLVFVIDILATS</sequence>
<evidence type="ECO:0000313" key="9">
    <source>
        <dbReference type="EMBL" id="TFV98306.1"/>
    </source>
</evidence>
<dbReference type="AlphaFoldDB" id="A0A4Y9R429"/>
<keyword evidence="5 6" id="KW-0413">Isomerase</keyword>
<reference evidence="9 10" key="1">
    <citation type="journal article" date="2018" name="J. Microbiol.">
        <title>Leifsonia flava sp. nov., a novel actinobacterium isolated from the rhizosphere of Aquilegia viridiflora.</title>
        <authorList>
            <person name="Cai Y."/>
            <person name="Tao W.Z."/>
            <person name="Ma Y.J."/>
            <person name="Cheng J."/>
            <person name="Zhang M.Y."/>
            <person name="Zhang Y.X."/>
        </authorList>
    </citation>
    <scope>NUCLEOTIDE SEQUENCE [LARGE SCALE GENOMIC DNA]</scope>
    <source>
        <strain evidence="9 10">SYP-B2174</strain>
    </source>
</reference>
<feature type="signal peptide" evidence="7">
    <location>
        <begin position="1"/>
        <end position="25"/>
    </location>
</feature>
<feature type="chain" id="PRO_5038635241" description="peptidylprolyl isomerase" evidence="7">
    <location>
        <begin position="26"/>
        <end position="328"/>
    </location>
</feature>
<feature type="domain" description="PPIase FKBP-type" evidence="8">
    <location>
        <begin position="241"/>
        <end position="328"/>
    </location>
</feature>
<keyword evidence="4 6" id="KW-0697">Rotamase</keyword>
<dbReference type="PANTHER" id="PTHR43811">
    <property type="entry name" value="FKBP-TYPE PEPTIDYL-PROLYL CIS-TRANS ISOMERASE FKPA"/>
    <property type="match status" value="1"/>
</dbReference>
<evidence type="ECO:0000259" key="8">
    <source>
        <dbReference type="PROSITE" id="PS50059"/>
    </source>
</evidence>
<evidence type="ECO:0000256" key="7">
    <source>
        <dbReference type="SAM" id="SignalP"/>
    </source>
</evidence>